<reference evidence="2 3" key="1">
    <citation type="submission" date="2020-02" db="EMBL/GenBank/DDBJ databases">
        <title>Draft genome sequence of Haematococcus lacustris strain NIES-144.</title>
        <authorList>
            <person name="Morimoto D."/>
            <person name="Nakagawa S."/>
            <person name="Yoshida T."/>
            <person name="Sawayama S."/>
        </authorList>
    </citation>
    <scope>NUCLEOTIDE SEQUENCE [LARGE SCALE GENOMIC DNA]</scope>
    <source>
        <strain evidence="2 3">NIES-144</strain>
    </source>
</reference>
<feature type="non-terminal residue" evidence="2">
    <location>
        <position position="1"/>
    </location>
</feature>
<comment type="caution">
    <text evidence="2">The sequence shown here is derived from an EMBL/GenBank/DDBJ whole genome shotgun (WGS) entry which is preliminary data.</text>
</comment>
<feature type="region of interest" description="Disordered" evidence="1">
    <location>
        <begin position="20"/>
        <end position="41"/>
    </location>
</feature>
<dbReference type="AlphaFoldDB" id="A0A699ZR19"/>
<accession>A0A699ZR19</accession>
<dbReference type="Proteomes" id="UP000485058">
    <property type="component" value="Unassembled WGS sequence"/>
</dbReference>
<gene>
    <name evidence="2" type="ORF">HaLaN_18509</name>
</gene>
<feature type="compositionally biased region" description="Pro residues" evidence="1">
    <location>
        <begin position="21"/>
        <end position="32"/>
    </location>
</feature>
<evidence type="ECO:0000313" key="2">
    <source>
        <dbReference type="EMBL" id="GFH21246.1"/>
    </source>
</evidence>
<evidence type="ECO:0000256" key="1">
    <source>
        <dbReference type="SAM" id="MobiDB-lite"/>
    </source>
</evidence>
<organism evidence="2 3">
    <name type="scientific">Haematococcus lacustris</name>
    <name type="common">Green alga</name>
    <name type="synonym">Haematococcus pluvialis</name>
    <dbReference type="NCBI Taxonomy" id="44745"/>
    <lineage>
        <taxon>Eukaryota</taxon>
        <taxon>Viridiplantae</taxon>
        <taxon>Chlorophyta</taxon>
        <taxon>core chlorophytes</taxon>
        <taxon>Chlorophyceae</taxon>
        <taxon>CS clade</taxon>
        <taxon>Chlamydomonadales</taxon>
        <taxon>Haematococcaceae</taxon>
        <taxon>Haematococcus</taxon>
    </lineage>
</organism>
<dbReference type="EMBL" id="BLLF01001788">
    <property type="protein sequence ID" value="GFH21246.1"/>
    <property type="molecule type" value="Genomic_DNA"/>
</dbReference>
<sequence>SSSCPWPSCLCPAWPLLQPAQPAPGCPRPPPGQGQRGGPLGRLRLMTATWAWGGRRQRRRLGPHAQSHPKAGCQPAWMARQPAAAALRAWRSTPL</sequence>
<name>A0A699ZR19_HAELA</name>
<keyword evidence="3" id="KW-1185">Reference proteome</keyword>
<feature type="non-terminal residue" evidence="2">
    <location>
        <position position="95"/>
    </location>
</feature>
<evidence type="ECO:0000313" key="3">
    <source>
        <dbReference type="Proteomes" id="UP000485058"/>
    </source>
</evidence>
<proteinExistence type="predicted"/>
<protein>
    <submittedName>
        <fullName evidence="2">Uncharacterized protein</fullName>
    </submittedName>
</protein>